<dbReference type="NCBIfam" id="NF002315">
    <property type="entry name" value="PRK01237.1"/>
    <property type="match status" value="1"/>
</dbReference>
<dbReference type="GO" id="GO:0005524">
    <property type="term" value="F:ATP binding"/>
    <property type="evidence" value="ECO:0007669"/>
    <property type="project" value="UniProtKB-KW"/>
</dbReference>
<reference evidence="7" key="1">
    <citation type="journal article" date="2014" name="Int. J. Syst. Evol. Microbiol.">
        <title>Complete genome sequence of Corynebacterium casei LMG S-19264T (=DSM 44701T), isolated from a smear-ripened cheese.</title>
        <authorList>
            <consortium name="US DOE Joint Genome Institute (JGI-PGF)"/>
            <person name="Walter F."/>
            <person name="Albersmeier A."/>
            <person name="Kalinowski J."/>
            <person name="Ruckert C."/>
        </authorList>
    </citation>
    <scope>NUCLEOTIDE SEQUENCE</scope>
    <source>
        <strain evidence="7">VKM B-1606</strain>
    </source>
</reference>
<dbReference type="Pfam" id="PF01874">
    <property type="entry name" value="CitG"/>
    <property type="match status" value="1"/>
</dbReference>
<dbReference type="Proteomes" id="UP001143400">
    <property type="component" value="Unassembled WGS sequence"/>
</dbReference>
<dbReference type="EC" id="2.4.2.52" evidence="5"/>
<accession>A0A9W6IXV9</accession>
<comment type="similarity">
    <text evidence="5">Belongs to the CitG/MdcB family.</text>
</comment>
<dbReference type="GO" id="GO:0051191">
    <property type="term" value="P:prosthetic group biosynthetic process"/>
    <property type="evidence" value="ECO:0007669"/>
    <property type="project" value="TreeGrafter"/>
</dbReference>
<name>A0A9W6IXV9_9HYPH</name>
<sequence length="326" mass="32633">MMDTLTPRFARTPFTRRNAPSCPREARVSTTFPAAIDAQVVDARESGHDGEDGGARPAHLADLAVGALAAEAELTPKPGLVDRRGAGSHADMELDTLLASAAALRPTFAGLARAAEGQRPSQALREALARIGRDGEAAMFAATGGVNTHRGAIFALGLIVAAAAIEGRGAKAADICATAGAIAGFRDGAAPDAALNGAVACRTYGVTGARGEAAAGFPHALAALGALRASRARGATETAASLNGLMAAMAGLDDTCLLHRGGRRALRVARLGARAVIAAGGAATDDGMAALRALDRRLLALNASPGGAADMLAAALLLDALDGREV</sequence>
<comment type="function">
    <text evidence="5">Involved in the formation of 2-(5''-phosphoribosyl)-3'-dephosphocoenzyme-A, the prosthetic group of the acyl-carrier protein of the malonate decarboxylase.</text>
</comment>
<keyword evidence="2 5" id="KW-0808">Transferase</keyword>
<evidence type="ECO:0000313" key="7">
    <source>
        <dbReference type="EMBL" id="GLK57637.1"/>
    </source>
</evidence>
<reference evidence="7" key="2">
    <citation type="submission" date="2023-01" db="EMBL/GenBank/DDBJ databases">
        <authorList>
            <person name="Sun Q."/>
            <person name="Evtushenko L."/>
        </authorList>
    </citation>
    <scope>NUCLEOTIDE SEQUENCE</scope>
    <source>
        <strain evidence="7">VKM B-1606</strain>
    </source>
</reference>
<feature type="compositionally biased region" description="Low complexity" evidence="6">
    <location>
        <begin position="1"/>
        <end position="17"/>
    </location>
</feature>
<feature type="region of interest" description="Disordered" evidence="6">
    <location>
        <begin position="1"/>
        <end position="26"/>
    </location>
</feature>
<dbReference type="GO" id="GO:0046917">
    <property type="term" value="F:triphosphoribosyl-dephospho-CoA synthase activity"/>
    <property type="evidence" value="ECO:0007669"/>
    <property type="project" value="UniProtKB-UniRule"/>
</dbReference>
<dbReference type="AlphaFoldDB" id="A0A9W6IXV9"/>
<dbReference type="EMBL" id="BSFF01000010">
    <property type="protein sequence ID" value="GLK57637.1"/>
    <property type="molecule type" value="Genomic_DNA"/>
</dbReference>
<organism evidence="7 8">
    <name type="scientific">Methylopila capsulata</name>
    <dbReference type="NCBI Taxonomy" id="61654"/>
    <lineage>
        <taxon>Bacteria</taxon>
        <taxon>Pseudomonadati</taxon>
        <taxon>Pseudomonadota</taxon>
        <taxon>Alphaproteobacteria</taxon>
        <taxon>Hyphomicrobiales</taxon>
        <taxon>Methylopilaceae</taxon>
        <taxon>Methylopila</taxon>
    </lineage>
</organism>
<evidence type="ECO:0000256" key="6">
    <source>
        <dbReference type="SAM" id="MobiDB-lite"/>
    </source>
</evidence>
<evidence type="ECO:0000256" key="5">
    <source>
        <dbReference type="HAMAP-Rule" id="MF_01883"/>
    </source>
</evidence>
<dbReference type="PANTHER" id="PTHR30201:SF2">
    <property type="entry name" value="2-(5''-TRIPHOSPHORIBOSYL)-3'-DEPHOSPHOCOENZYME-A SYNTHASE"/>
    <property type="match status" value="1"/>
</dbReference>
<keyword evidence="4 5" id="KW-0067">ATP-binding</keyword>
<dbReference type="NCBIfam" id="TIGR03132">
    <property type="entry name" value="malonate_mdcB"/>
    <property type="match status" value="1"/>
</dbReference>
<dbReference type="PANTHER" id="PTHR30201">
    <property type="entry name" value="TRIPHOSPHORIBOSYL-DEPHOSPHO-COA SYNTHASE"/>
    <property type="match status" value="1"/>
</dbReference>
<dbReference type="InterPro" id="IPR017555">
    <property type="entry name" value="TriPribosyl-deP-CoA_syn"/>
</dbReference>
<keyword evidence="3 5" id="KW-0547">Nucleotide-binding</keyword>
<gene>
    <name evidence="5 7" type="primary">mdcB</name>
    <name evidence="7" type="ORF">GCM10008170_36570</name>
</gene>
<evidence type="ECO:0000313" key="8">
    <source>
        <dbReference type="Proteomes" id="UP001143400"/>
    </source>
</evidence>
<evidence type="ECO:0000256" key="4">
    <source>
        <dbReference type="ARBA" id="ARBA00022840"/>
    </source>
</evidence>
<dbReference type="InterPro" id="IPR002736">
    <property type="entry name" value="CitG"/>
</dbReference>
<comment type="catalytic activity">
    <reaction evidence="1 5">
        <text>3'-dephospho-CoA + ATP = 2'-(5''-triphospho-alpha-D-ribosyl)-3'-dephospho-CoA + adenine</text>
        <dbReference type="Rhea" id="RHEA:15117"/>
        <dbReference type="ChEBI" id="CHEBI:16708"/>
        <dbReference type="ChEBI" id="CHEBI:30616"/>
        <dbReference type="ChEBI" id="CHEBI:57328"/>
        <dbReference type="ChEBI" id="CHEBI:61378"/>
        <dbReference type="EC" id="2.4.2.52"/>
    </reaction>
</comment>
<dbReference type="Gene3D" id="1.10.4200.10">
    <property type="entry name" value="Triphosphoribosyl-dephospho-CoA protein"/>
    <property type="match status" value="2"/>
</dbReference>
<evidence type="ECO:0000256" key="1">
    <source>
        <dbReference type="ARBA" id="ARBA00001210"/>
    </source>
</evidence>
<proteinExistence type="inferred from homology"/>
<evidence type="ECO:0000256" key="3">
    <source>
        <dbReference type="ARBA" id="ARBA00022741"/>
    </source>
</evidence>
<comment type="caution">
    <text evidence="7">The sequence shown here is derived from an EMBL/GenBank/DDBJ whole genome shotgun (WGS) entry which is preliminary data.</text>
</comment>
<dbReference type="HAMAP" id="MF_01883">
    <property type="entry name" value="MdcB"/>
    <property type="match status" value="1"/>
</dbReference>
<protein>
    <recommendedName>
        <fullName evidence="5">Probable 2-(5''-triphosphoribosyl)-3'-dephosphocoenzyme-A synthase</fullName>
        <shortName evidence="5">2-(5''-triphosphoribosyl)-3'-dephospho-CoA synthase</shortName>
        <ecNumber evidence="5">2.4.2.52</ecNumber>
    </recommendedName>
</protein>
<evidence type="ECO:0000256" key="2">
    <source>
        <dbReference type="ARBA" id="ARBA00022679"/>
    </source>
</evidence>